<dbReference type="Pfam" id="PF02627">
    <property type="entry name" value="CMD"/>
    <property type="match status" value="1"/>
</dbReference>
<dbReference type="GO" id="GO:0051920">
    <property type="term" value="F:peroxiredoxin activity"/>
    <property type="evidence" value="ECO:0007669"/>
    <property type="project" value="InterPro"/>
</dbReference>
<reference evidence="2 3" key="1">
    <citation type="submission" date="2017-02" db="EMBL/GenBank/DDBJ databases">
        <title>The new phylogeny of genus Mycobacterium.</title>
        <authorList>
            <person name="Tortoli E."/>
            <person name="Trovato A."/>
            <person name="Cirillo D.M."/>
        </authorList>
    </citation>
    <scope>NUCLEOTIDE SEQUENCE [LARGE SCALE GENOMIC DNA]</scope>
    <source>
        <strain evidence="2 3">DSM 44049</strain>
    </source>
</reference>
<name>A0A1E3SP43_MYCIE</name>
<gene>
    <name evidence="2" type="ORF">BST27_04765</name>
</gene>
<proteinExistence type="predicted"/>
<dbReference type="InterPro" id="IPR029032">
    <property type="entry name" value="AhpD-like"/>
</dbReference>
<dbReference type="PANTHER" id="PTHR35446:SF2">
    <property type="entry name" value="CARBOXYMUCONOLACTONE DECARBOXYLASE-LIKE DOMAIN-CONTAINING PROTEIN"/>
    <property type="match status" value="1"/>
</dbReference>
<dbReference type="PANTHER" id="PTHR35446">
    <property type="entry name" value="SI:CH211-175M2.5"/>
    <property type="match status" value="1"/>
</dbReference>
<dbReference type="AlphaFoldDB" id="A0A1E3SP43"/>
<dbReference type="InterPro" id="IPR003779">
    <property type="entry name" value="CMD-like"/>
</dbReference>
<keyword evidence="3" id="KW-1185">Reference proteome</keyword>
<dbReference type="Gene3D" id="1.20.1290.10">
    <property type="entry name" value="AhpD-like"/>
    <property type="match status" value="1"/>
</dbReference>
<dbReference type="STRING" id="28445.BHQ20_00090"/>
<accession>A0A1E3SP43</accession>
<dbReference type="Proteomes" id="UP000192739">
    <property type="component" value="Unassembled WGS sequence"/>
</dbReference>
<evidence type="ECO:0000259" key="1">
    <source>
        <dbReference type="Pfam" id="PF02627"/>
    </source>
</evidence>
<dbReference type="EMBL" id="MVHT01000008">
    <property type="protein sequence ID" value="ORB09670.1"/>
    <property type="molecule type" value="Genomic_DNA"/>
</dbReference>
<dbReference type="SUPFAM" id="SSF69118">
    <property type="entry name" value="AhpD-like"/>
    <property type="match status" value="1"/>
</dbReference>
<protein>
    <recommendedName>
        <fullName evidence="1">Carboxymuconolactone decarboxylase-like domain-containing protein</fullName>
    </recommendedName>
</protein>
<dbReference type="RefSeq" id="WP_069417056.1">
    <property type="nucleotide sequence ID" value="NZ_CBCRZH010000008.1"/>
</dbReference>
<evidence type="ECO:0000313" key="2">
    <source>
        <dbReference type="EMBL" id="ORB09670.1"/>
    </source>
</evidence>
<feature type="domain" description="Carboxymuconolactone decarboxylase-like" evidence="1">
    <location>
        <begin position="67"/>
        <end position="126"/>
    </location>
</feature>
<comment type="caution">
    <text evidence="2">The sequence shown here is derived from an EMBL/GenBank/DDBJ whole genome shotgun (WGS) entry which is preliminary data.</text>
</comment>
<evidence type="ECO:0000313" key="3">
    <source>
        <dbReference type="Proteomes" id="UP000192739"/>
    </source>
</evidence>
<sequence length="204" mass="23375">MTPRLKLVPDLDSLSPEAKQVLDDYVKKTNGEYFQIAPTVDHPFREKGTPEHHEWVSQFVRVLGLSPGLLKAWLEKDWYVVRESLISKKDPQLAELVGLVVAFALECPYCIAWHTAASRFEGAEDSLVAKVHAYDEHRDAFDERVLAVFDYARKIALHAYKVTDEDVDNLRRWYSDPEIAELTELAAHMSALSKFFSALNVEIW</sequence>
<organism evidence="2 3">
    <name type="scientific">Mycobacterium intermedium</name>
    <dbReference type="NCBI Taxonomy" id="28445"/>
    <lineage>
        <taxon>Bacteria</taxon>
        <taxon>Bacillati</taxon>
        <taxon>Actinomycetota</taxon>
        <taxon>Actinomycetes</taxon>
        <taxon>Mycobacteriales</taxon>
        <taxon>Mycobacteriaceae</taxon>
        <taxon>Mycobacterium</taxon>
        <taxon>Mycobacterium simiae complex</taxon>
    </lineage>
</organism>